<reference evidence="2 3" key="1">
    <citation type="journal article" date="2017" name="Nature">
        <title>The Apostasia genome and the evolution of orchids.</title>
        <authorList>
            <person name="Zhang G.Q."/>
            <person name="Liu K.W."/>
            <person name="Li Z."/>
            <person name="Lohaus R."/>
            <person name="Hsiao Y.Y."/>
            <person name="Niu S.C."/>
            <person name="Wang J.Y."/>
            <person name="Lin Y.C."/>
            <person name="Xu Q."/>
            <person name="Chen L.J."/>
            <person name="Yoshida K."/>
            <person name="Fujiwara S."/>
            <person name="Wang Z.W."/>
            <person name="Zhang Y.Q."/>
            <person name="Mitsuda N."/>
            <person name="Wang M."/>
            <person name="Liu G.H."/>
            <person name="Pecoraro L."/>
            <person name="Huang H.X."/>
            <person name="Xiao X.J."/>
            <person name="Lin M."/>
            <person name="Wu X.Y."/>
            <person name="Wu W.L."/>
            <person name="Chen Y.Y."/>
            <person name="Chang S.B."/>
            <person name="Sakamoto S."/>
            <person name="Ohme-Takagi M."/>
            <person name="Yagi M."/>
            <person name="Zeng S.J."/>
            <person name="Shen C.Y."/>
            <person name="Yeh C.M."/>
            <person name="Luo Y.B."/>
            <person name="Tsai W.C."/>
            <person name="Van de Peer Y."/>
            <person name="Liu Z.J."/>
        </authorList>
    </citation>
    <scope>NUCLEOTIDE SEQUENCE [LARGE SCALE GENOMIC DNA]</scope>
    <source>
        <strain evidence="3">cv. Shenzhen</strain>
        <tissue evidence="2">Stem</tissue>
    </source>
</reference>
<gene>
    <name evidence="2" type="ORF">AXF42_Ash018609</name>
</gene>
<dbReference type="EMBL" id="KZ451927">
    <property type="protein sequence ID" value="PKA61628.1"/>
    <property type="molecule type" value="Genomic_DNA"/>
</dbReference>
<dbReference type="GO" id="GO:0005737">
    <property type="term" value="C:cytoplasm"/>
    <property type="evidence" value="ECO:0007669"/>
    <property type="project" value="TreeGrafter"/>
</dbReference>
<evidence type="ECO:0000313" key="3">
    <source>
        <dbReference type="Proteomes" id="UP000236161"/>
    </source>
</evidence>
<feature type="domain" description="TTI1 N-terminal TPR" evidence="1">
    <location>
        <begin position="213"/>
        <end position="462"/>
    </location>
</feature>
<evidence type="ECO:0000259" key="1">
    <source>
        <dbReference type="Pfam" id="PF24173"/>
    </source>
</evidence>
<dbReference type="SUPFAM" id="SSF48371">
    <property type="entry name" value="ARM repeat"/>
    <property type="match status" value="1"/>
</dbReference>
<dbReference type="STRING" id="1088818.A0A2I0B1F8"/>
<dbReference type="PANTHER" id="PTHR18460:SF3">
    <property type="entry name" value="TELO2-INTERACTING PROTEIN 1 HOMOLOG"/>
    <property type="match status" value="1"/>
</dbReference>
<organism evidence="2 3">
    <name type="scientific">Apostasia shenzhenica</name>
    <dbReference type="NCBI Taxonomy" id="1088818"/>
    <lineage>
        <taxon>Eukaryota</taxon>
        <taxon>Viridiplantae</taxon>
        <taxon>Streptophyta</taxon>
        <taxon>Embryophyta</taxon>
        <taxon>Tracheophyta</taxon>
        <taxon>Spermatophyta</taxon>
        <taxon>Magnoliopsida</taxon>
        <taxon>Liliopsida</taxon>
        <taxon>Asparagales</taxon>
        <taxon>Orchidaceae</taxon>
        <taxon>Apostasioideae</taxon>
        <taxon>Apostasia</taxon>
    </lineage>
</organism>
<dbReference type="OrthoDB" id="49511at2759"/>
<name>A0A2I0B1F8_9ASPA</name>
<dbReference type="InterPro" id="IPR016024">
    <property type="entry name" value="ARM-type_fold"/>
</dbReference>
<dbReference type="InterPro" id="IPR049362">
    <property type="entry name" value="TTI1_rpt"/>
</dbReference>
<protein>
    <recommendedName>
        <fullName evidence="1">TTI1 N-terminal TPR domain-containing protein</fullName>
    </recommendedName>
</protein>
<dbReference type="Pfam" id="PF21547">
    <property type="entry name" value="TTI1"/>
    <property type="match status" value="1"/>
</dbReference>
<dbReference type="PANTHER" id="PTHR18460">
    <property type="entry name" value="TEL2 INTERACTING PROTEIN 1 TTI1 FAMILY MEMBER"/>
    <property type="match status" value="1"/>
</dbReference>
<evidence type="ECO:0000313" key="2">
    <source>
        <dbReference type="EMBL" id="PKA61628.1"/>
    </source>
</evidence>
<dbReference type="AlphaFoldDB" id="A0A2I0B1F8"/>
<accession>A0A2I0B1F8</accession>
<dbReference type="InterPro" id="IPR057566">
    <property type="entry name" value="TPR_TTI1_N"/>
</dbReference>
<proteinExistence type="predicted"/>
<keyword evidence="3" id="KW-1185">Reference proteome</keyword>
<dbReference type="Pfam" id="PF24173">
    <property type="entry name" value="TPR_TTI1_N"/>
    <property type="match status" value="2"/>
</dbReference>
<feature type="domain" description="TTI1 N-terminal TPR" evidence="1">
    <location>
        <begin position="20"/>
        <end position="177"/>
    </location>
</feature>
<dbReference type="Proteomes" id="UP000236161">
    <property type="component" value="Unassembled WGS sequence"/>
</dbReference>
<dbReference type="InterPro" id="IPR052587">
    <property type="entry name" value="TELO2-interacting_protein_1"/>
</dbReference>
<sequence>MGELEVQCGDASAELRERVFSRLRPYCLELLDFTRNPRKNASFLTEMADFLRRAPPAGLQPLLEYTLFPLLLLLDAAVHCRSGKKADSSGCCVSSDSSLNVHIVSDSVAEDTLRCLEELLRKCPLGSVNQMSMVMKKLTSAALLSASEVSEEFRVGIIRCLKAMLLMLQPCSVESCSCKELFLLPTMISTLQDCLPSAFWYEEPKECLLAFLRSKDASIAVGHWLSLLLQVGEVEAARGQRGSVNLRKEAFLTLRVLVAKVGTADALAFFLPGITSRFSKALLVTKNMISGAAGNAGTVEHAIFGLSEFLIIVLRDEANHSALQTSTNVIKSIYSDKNTLTQTVLDALRRLPTSHHDCSENSICQSAELIPSKDDKKEKLHDNYFERKSLYVQRTKEWIDQTSANVNKLLSATFPHLCIHPSEKVRTAVVDGSIGLLSNCSCTLEKSKLMLLECLCALAVDDSDVVSTAAQNSLNFLFMPSRNVLRETEFSELFTRFVERLPKVIIGGEEAVAISYARRLLALMYYAGPKLVADHNFCSPMKAASFLDVLMLAFGHSSQFAGSIDKLISSKPLPIGYLLSVAELKAGSLSRDADLGINDASLPLISEMSSRTTENIPHDYHLPRMPPWFVNVGSQKLYVALAGILRLLGLSILSGDRVDLSLLPFIDNLLERPRKLISDIRLKGQNKQSWQYWYSQGGLGQLMRQTSVAICMINEIIYGLADHSVSSCMKVFRNAEREAKVAQAMACCNDLPTCSKYRLPWKFHEVKDAKEHLIHCVGSILHEYTSAELWDLPVDQNSHQLEHDPEENMSLHFFRDSRILHQVMIEGIGVFSTVLGNNFIQSGFMHSTLYLLLQNLICSVDLIRTAADAALHIVSTSTGHSTVGHLVVANADYIIDSLCQELRHLDLNSHVPDVLAAMLSYIGAAKEILPLLEEPVLYISRFSFVNNQLASFCLRSAASILVFLIMKLSRCGLFHQSWRSLADISVLISQFHF</sequence>